<reference evidence="2 3" key="1">
    <citation type="submission" date="2019-12" db="EMBL/GenBank/DDBJ databases">
        <title>Deinococcus sp. HMF7620 Genome sequencing and assembly.</title>
        <authorList>
            <person name="Kang H."/>
            <person name="Kim H."/>
            <person name="Joh K."/>
        </authorList>
    </citation>
    <scope>NUCLEOTIDE SEQUENCE [LARGE SCALE GENOMIC DNA]</scope>
    <source>
        <strain evidence="2 3">HMF7620</strain>
    </source>
</reference>
<evidence type="ECO:0000259" key="1">
    <source>
        <dbReference type="Pfam" id="PF13699"/>
    </source>
</evidence>
<feature type="domain" description="eCIS core" evidence="1">
    <location>
        <begin position="255"/>
        <end position="332"/>
    </location>
</feature>
<dbReference type="Proteomes" id="UP000483286">
    <property type="component" value="Unassembled WGS sequence"/>
</dbReference>
<comment type="caution">
    <text evidence="2">The sequence shown here is derived from an EMBL/GenBank/DDBJ whole genome shotgun (WGS) entry which is preliminary data.</text>
</comment>
<accession>A0A7C9MAU6</accession>
<gene>
    <name evidence="2" type="ORF">GO986_17400</name>
</gene>
<protein>
    <submittedName>
        <fullName evidence="2">DUF4157 domain-containing protein</fullName>
    </submittedName>
</protein>
<proteinExistence type="predicted"/>
<keyword evidence="3" id="KW-1185">Reference proteome</keyword>
<organism evidence="2 3">
    <name type="scientific">Deinococcus arboris</name>
    <dbReference type="NCBI Taxonomy" id="2682977"/>
    <lineage>
        <taxon>Bacteria</taxon>
        <taxon>Thermotogati</taxon>
        <taxon>Deinococcota</taxon>
        <taxon>Deinococci</taxon>
        <taxon>Deinococcales</taxon>
        <taxon>Deinococcaceae</taxon>
        <taxon>Deinococcus</taxon>
    </lineage>
</organism>
<sequence>MTFVQRRKFTPKLAQRSVLLPSLPHLSEAELKQAQQALQRHTVRPVTAQCQIVQAPLRAAALECQEAAYLQGQRQAAQTQLAALPLSARGAEAALQRQVQPSAPVPTKPQTPGEWVTVMRARAEEVDGVALDTRAAAQFTALQRQVAQTLAQGFRADRGPATARCETYGEHLATLQRHPVSAPVSRAVLGLVPSGERLALQRAVDTAVQRHEAQATQDAQALRALALQRQLAELDAEATQPVLQRIQARRGSGNPLPEAVQRHLEQGLNHDLSKVRIHDDGEAHTLAKGVNAIAFTTGTDIFFQSGKFSPNTKSGLELLAHEVTHTVQQSQGRVGKGIDPDAGLESEARTMGAKLAQAMPSPKSLMLPSSHAPGIYSPRAALARVQDAAASHALLTPLRALQRHPDLTIQRSLVGDKLSELAGTIPGYRPLTMALGFDPVAGKAVRADPNALLTALGQFIPGPFKDMVKVVREQNLLGKAWTWFKGELTRLQLGKVVTDVKAALSGLPNLGKAKGILVTATDRVRALVAQSARKLADIALTAITAGLGPAGKRIMASLRQAGDVITQVLKNPGQFAKNLMNALKQGFMGFVARSGQWIQKGLGDWLLGSANVQFPKNLNVEGVLMTALSIMDLGYDALRARLVKELGPGSEKKIAFLEKSGEALGQLRGNVGKAPELKAVATQLGGQVIGGIKTEVTETLVKKGIQRVALMFNPAGAAIGAIMTAWSTIQTVIDKGQQIMGVIMNALSSVREIASGNVAGAARYVEQTVGKALPVMFSFAANFLGIGNIGARIRKLVRGMRQKLGIDRLINTVMVRLKKLVGTGRTLAANGIQQGRAAASTVVAKLKGIITPVAKFQVGKEKHSVWVEMKGRQPVIMVASTPADAMRHLLGLRQKCIRLGVHAQPGVRQGLANTAAVINQEKRRIAQAIGQAGAASHMGTGAADPKKQANSVVQRVRQALITVYEAIEQAQHRTGGVTIAGTPVSDGVLNQLILQAVHSSKAYAKLQADTARHTSQIQGQLPANSGQNQGMATVTVHLGPGESFEGIYKAAKELPAKFNLKVQVTVHHQPTAQAETPAMDLVISNARKIFAKRIALFVTKGGSYSVKNSGGHHKPTDLMCQEIGQICQSAGITEKQLSQSLSIFSRTRVLSPALQPFRSQVTALMSVLSGAESSRGVTNLAAQGMVLALIGAGKMTFREAFEGRQFTRFGGGAYPFSMQSGESGARVFEQRLSAILKGIPPNADGTAAQPKATPQALEFERRTAGLARQWLVASKKQMFASNQDFVSWLSKRIG</sequence>
<dbReference type="InterPro" id="IPR025295">
    <property type="entry name" value="eCIS_core_dom"/>
</dbReference>
<name>A0A7C9MAU6_9DEIO</name>
<evidence type="ECO:0000313" key="3">
    <source>
        <dbReference type="Proteomes" id="UP000483286"/>
    </source>
</evidence>
<dbReference type="Pfam" id="PF13699">
    <property type="entry name" value="eCIS_core"/>
    <property type="match status" value="1"/>
</dbReference>
<dbReference type="EMBL" id="WQLB01000029">
    <property type="protein sequence ID" value="MVN88519.1"/>
    <property type="molecule type" value="Genomic_DNA"/>
</dbReference>
<evidence type="ECO:0000313" key="2">
    <source>
        <dbReference type="EMBL" id="MVN88519.1"/>
    </source>
</evidence>